<dbReference type="Gene3D" id="1.10.3210.10">
    <property type="entry name" value="Hypothetical protein af1432"/>
    <property type="match status" value="1"/>
</dbReference>
<dbReference type="InterPro" id="IPR004811">
    <property type="entry name" value="RelA/Spo_fam"/>
</dbReference>
<organism evidence="5 6">
    <name type="scientific">Candidatus Uhrbacteria bacterium CG22_combo_CG10-13_8_21_14_all_47_17</name>
    <dbReference type="NCBI Taxonomy" id="1975041"/>
    <lineage>
        <taxon>Bacteria</taxon>
        <taxon>Candidatus Uhriibacteriota</taxon>
    </lineage>
</organism>
<dbReference type="PROSITE" id="PS51880">
    <property type="entry name" value="TGS"/>
    <property type="match status" value="1"/>
</dbReference>
<dbReference type="FunFam" id="3.30.460.10:FF:000001">
    <property type="entry name" value="GTP pyrophosphokinase RelA"/>
    <property type="match status" value="1"/>
</dbReference>
<dbReference type="SMART" id="SM00471">
    <property type="entry name" value="HDc"/>
    <property type="match status" value="1"/>
</dbReference>
<evidence type="ECO:0000313" key="5">
    <source>
        <dbReference type="EMBL" id="PIP60591.1"/>
    </source>
</evidence>
<dbReference type="CDD" id="cd05399">
    <property type="entry name" value="NT_Rel-Spo_like"/>
    <property type="match status" value="1"/>
</dbReference>
<proteinExistence type="inferred from homology"/>
<evidence type="ECO:0000256" key="1">
    <source>
        <dbReference type="ARBA" id="ARBA00025704"/>
    </source>
</evidence>
<evidence type="ECO:0000313" key="6">
    <source>
        <dbReference type="Proteomes" id="UP000231581"/>
    </source>
</evidence>
<evidence type="ECO:0000259" key="3">
    <source>
        <dbReference type="PROSITE" id="PS51831"/>
    </source>
</evidence>
<evidence type="ECO:0008006" key="7">
    <source>
        <dbReference type="Google" id="ProtNLM"/>
    </source>
</evidence>
<evidence type="ECO:0000256" key="2">
    <source>
        <dbReference type="RuleBase" id="RU003847"/>
    </source>
</evidence>
<gene>
    <name evidence="5" type="ORF">COX00_02585</name>
</gene>
<evidence type="ECO:0000259" key="4">
    <source>
        <dbReference type="PROSITE" id="PS51880"/>
    </source>
</evidence>
<comment type="caution">
    <text evidence="5">The sequence shown here is derived from an EMBL/GenBank/DDBJ whole genome shotgun (WGS) entry which is preliminary data.</text>
</comment>
<accession>A0A2H0BSH3</accession>
<dbReference type="SMART" id="SM00954">
    <property type="entry name" value="RelA_SpoT"/>
    <property type="match status" value="1"/>
</dbReference>
<comment type="pathway">
    <text evidence="1">Purine metabolism.</text>
</comment>
<dbReference type="EMBL" id="PCSZ01000050">
    <property type="protein sequence ID" value="PIP60591.1"/>
    <property type="molecule type" value="Genomic_DNA"/>
</dbReference>
<feature type="domain" description="TGS" evidence="4">
    <location>
        <begin position="398"/>
        <end position="459"/>
    </location>
</feature>
<dbReference type="SUPFAM" id="SSF81301">
    <property type="entry name" value="Nucleotidyltransferase"/>
    <property type="match status" value="1"/>
</dbReference>
<comment type="similarity">
    <text evidence="2">Belongs to the relA/spoT family.</text>
</comment>
<name>A0A2H0BSH3_9BACT</name>
<dbReference type="Gene3D" id="3.30.460.10">
    <property type="entry name" value="Beta Polymerase, domain 2"/>
    <property type="match status" value="1"/>
</dbReference>
<dbReference type="Proteomes" id="UP000231581">
    <property type="component" value="Unassembled WGS sequence"/>
</dbReference>
<dbReference type="InterPro" id="IPR004095">
    <property type="entry name" value="TGS"/>
</dbReference>
<dbReference type="InterPro" id="IPR006674">
    <property type="entry name" value="HD_domain"/>
</dbReference>
<dbReference type="PANTHER" id="PTHR21262">
    <property type="entry name" value="GUANOSINE-3',5'-BIS DIPHOSPHATE 3'-PYROPHOSPHOHYDROLASE"/>
    <property type="match status" value="1"/>
</dbReference>
<dbReference type="PANTHER" id="PTHR21262:SF31">
    <property type="entry name" value="GTP PYROPHOSPHOKINASE"/>
    <property type="match status" value="1"/>
</dbReference>
<dbReference type="FunFam" id="1.10.3210.10:FF:000001">
    <property type="entry name" value="GTP pyrophosphokinase RelA"/>
    <property type="match status" value="1"/>
</dbReference>
<dbReference type="InterPro" id="IPR003607">
    <property type="entry name" value="HD/PDEase_dom"/>
</dbReference>
<dbReference type="FunFam" id="3.10.20.30:FF:000002">
    <property type="entry name" value="GTP pyrophosphokinase (RelA/SpoT)"/>
    <property type="match status" value="1"/>
</dbReference>
<dbReference type="PROSITE" id="PS51831">
    <property type="entry name" value="HD"/>
    <property type="match status" value="1"/>
</dbReference>
<dbReference type="Gene3D" id="3.10.20.30">
    <property type="match status" value="1"/>
</dbReference>
<dbReference type="InterPro" id="IPR012676">
    <property type="entry name" value="TGS-like"/>
</dbReference>
<dbReference type="CDD" id="cd01668">
    <property type="entry name" value="TGS_RSH"/>
    <property type="match status" value="1"/>
</dbReference>
<dbReference type="InterPro" id="IPR043519">
    <property type="entry name" value="NT_sf"/>
</dbReference>
<dbReference type="InterPro" id="IPR012675">
    <property type="entry name" value="Beta-grasp_dom_sf"/>
</dbReference>
<dbReference type="Pfam" id="PF02824">
    <property type="entry name" value="TGS"/>
    <property type="match status" value="1"/>
</dbReference>
<dbReference type="AlphaFoldDB" id="A0A2H0BSH3"/>
<dbReference type="InterPro" id="IPR007685">
    <property type="entry name" value="RelA_SpoT"/>
</dbReference>
<dbReference type="NCBIfam" id="TIGR00691">
    <property type="entry name" value="spoT_relA"/>
    <property type="match status" value="1"/>
</dbReference>
<dbReference type="SUPFAM" id="SSF109604">
    <property type="entry name" value="HD-domain/PDEase-like"/>
    <property type="match status" value="1"/>
</dbReference>
<reference evidence="5 6" key="1">
    <citation type="submission" date="2017-09" db="EMBL/GenBank/DDBJ databases">
        <title>Depth-based differentiation of microbial function through sediment-hosted aquifers and enrichment of novel symbionts in the deep terrestrial subsurface.</title>
        <authorList>
            <person name="Probst A.J."/>
            <person name="Ladd B."/>
            <person name="Jarett J.K."/>
            <person name="Geller-Mcgrath D.E."/>
            <person name="Sieber C.M."/>
            <person name="Emerson J.B."/>
            <person name="Anantharaman K."/>
            <person name="Thomas B.C."/>
            <person name="Malmstrom R."/>
            <person name="Stieglmeier M."/>
            <person name="Klingl A."/>
            <person name="Woyke T."/>
            <person name="Ryan C.M."/>
            <person name="Banfield J.F."/>
        </authorList>
    </citation>
    <scope>NUCLEOTIDE SEQUENCE [LARGE SCALE GENOMIC DNA]</scope>
    <source>
        <strain evidence="5">CG22_combo_CG10-13_8_21_14_all_47_17</strain>
    </source>
</reference>
<dbReference type="SUPFAM" id="SSF81271">
    <property type="entry name" value="TGS-like"/>
    <property type="match status" value="1"/>
</dbReference>
<dbReference type="GO" id="GO:0015969">
    <property type="term" value="P:guanosine tetraphosphate metabolic process"/>
    <property type="evidence" value="ECO:0007669"/>
    <property type="project" value="InterPro"/>
</dbReference>
<dbReference type="Pfam" id="PF04607">
    <property type="entry name" value="RelA_SpoT"/>
    <property type="match status" value="1"/>
</dbReference>
<protein>
    <recommendedName>
        <fullName evidence="7">TGS domain-containing protein</fullName>
    </recommendedName>
</protein>
<dbReference type="GO" id="GO:0005886">
    <property type="term" value="C:plasma membrane"/>
    <property type="evidence" value="ECO:0007669"/>
    <property type="project" value="TreeGrafter"/>
</dbReference>
<dbReference type="InterPro" id="IPR033655">
    <property type="entry name" value="TGS_RelA/SpoT"/>
</dbReference>
<dbReference type="Pfam" id="PF13328">
    <property type="entry name" value="HD_4"/>
    <property type="match status" value="1"/>
</dbReference>
<feature type="domain" description="HD" evidence="3">
    <location>
        <begin position="52"/>
        <end position="150"/>
    </location>
</feature>
<sequence>MQTVSTAPHSIEALCALVLSYDPNADEEKIKEAYTFAKEAHRSQKRATGEPYITHPLATSFTLAEMKLPPPIIIAGLLHDVPEDTDRTLDEIEERFGSDIAAMVAGITKLGKIKYRGMERYIENLRKMFLSMAADVRVVFIKFADRLHNLETLEAIPPKKQYRIALESLEIFAPIANRLGMGEIKGRLEDASFKYIYPKEFEWVKELSKSSREGKQDYLERVMRLTKETLHSADLNDAQVHGRAKHLYSLYRKLVRHDRNIARVYDLIAIRVIVDSVADCYGALGIIHNKWTPLKGRIKDYIAQPKPNGYRSLHTTVFCEDGEIVEFQIRTKDMHVIDEYGIAAHWAYDEDGKISTNPTQKNRQPEWMHELADIHRELADKRTYLKSLEDLKIDIFKDRIFVFTPKGDVIDLPEESTIIDFAYAIHTDIGNTCTAAKVNEENKSLDRVLKNGDMVEVFVDKSRKGPNPGWLKFAKTRHARSKIKQYAKSRISSWISGIIPGTGK</sequence>
<comment type="function">
    <text evidence="2">In eubacteria ppGpp (guanosine 3'-diphosphate 5'-diphosphate) is a mediator of the stringent response that coordinates a variety of cellular activities in response to changes in nutritional abundance.</text>
</comment>